<evidence type="ECO:0000313" key="1">
    <source>
        <dbReference type="EMBL" id="KAH3730000.1"/>
    </source>
</evidence>
<protein>
    <submittedName>
        <fullName evidence="1">Uncharacterized protein</fullName>
    </submittedName>
</protein>
<sequence length="89" mass="9405">MFSKYRLALNQSNGFSVSTASNVALRKPATQTDTASGAGPDLAVDGDSSTCAATASAAAEWTLDMMDYFIIDEVSIHVGMPVLLFAWLI</sequence>
<dbReference type="Proteomes" id="UP000828390">
    <property type="component" value="Unassembled WGS sequence"/>
</dbReference>
<name>A0A9D4HT71_DREPO</name>
<keyword evidence="2" id="KW-1185">Reference proteome</keyword>
<reference evidence="1" key="1">
    <citation type="journal article" date="2019" name="bioRxiv">
        <title>The Genome of the Zebra Mussel, Dreissena polymorpha: A Resource for Invasive Species Research.</title>
        <authorList>
            <person name="McCartney M.A."/>
            <person name="Auch B."/>
            <person name="Kono T."/>
            <person name="Mallez S."/>
            <person name="Zhang Y."/>
            <person name="Obille A."/>
            <person name="Becker A."/>
            <person name="Abrahante J.E."/>
            <person name="Garbe J."/>
            <person name="Badalamenti J.P."/>
            <person name="Herman A."/>
            <person name="Mangelson H."/>
            <person name="Liachko I."/>
            <person name="Sullivan S."/>
            <person name="Sone E.D."/>
            <person name="Koren S."/>
            <person name="Silverstein K.A.T."/>
            <person name="Beckman K.B."/>
            <person name="Gohl D.M."/>
        </authorList>
    </citation>
    <scope>NUCLEOTIDE SEQUENCE</scope>
    <source>
        <strain evidence="1">Duluth1</strain>
        <tissue evidence="1">Whole animal</tissue>
    </source>
</reference>
<dbReference type="AlphaFoldDB" id="A0A9D4HT71"/>
<dbReference type="SUPFAM" id="SSF49785">
    <property type="entry name" value="Galactose-binding domain-like"/>
    <property type="match status" value="1"/>
</dbReference>
<accession>A0A9D4HT71</accession>
<dbReference type="EMBL" id="JAIWYP010000012">
    <property type="protein sequence ID" value="KAH3730000.1"/>
    <property type="molecule type" value="Genomic_DNA"/>
</dbReference>
<evidence type="ECO:0000313" key="2">
    <source>
        <dbReference type="Proteomes" id="UP000828390"/>
    </source>
</evidence>
<organism evidence="1 2">
    <name type="scientific">Dreissena polymorpha</name>
    <name type="common">Zebra mussel</name>
    <name type="synonym">Mytilus polymorpha</name>
    <dbReference type="NCBI Taxonomy" id="45954"/>
    <lineage>
        <taxon>Eukaryota</taxon>
        <taxon>Metazoa</taxon>
        <taxon>Spiralia</taxon>
        <taxon>Lophotrochozoa</taxon>
        <taxon>Mollusca</taxon>
        <taxon>Bivalvia</taxon>
        <taxon>Autobranchia</taxon>
        <taxon>Heteroconchia</taxon>
        <taxon>Euheterodonta</taxon>
        <taxon>Imparidentia</taxon>
        <taxon>Neoheterodontei</taxon>
        <taxon>Myida</taxon>
        <taxon>Dreissenoidea</taxon>
        <taxon>Dreissenidae</taxon>
        <taxon>Dreissena</taxon>
    </lineage>
</organism>
<dbReference type="Gene3D" id="2.60.120.260">
    <property type="entry name" value="Galactose-binding domain-like"/>
    <property type="match status" value="1"/>
</dbReference>
<comment type="caution">
    <text evidence="1">The sequence shown here is derived from an EMBL/GenBank/DDBJ whole genome shotgun (WGS) entry which is preliminary data.</text>
</comment>
<reference evidence="1" key="2">
    <citation type="submission" date="2020-11" db="EMBL/GenBank/DDBJ databases">
        <authorList>
            <person name="McCartney M.A."/>
            <person name="Auch B."/>
            <person name="Kono T."/>
            <person name="Mallez S."/>
            <person name="Becker A."/>
            <person name="Gohl D.M."/>
            <person name="Silverstein K.A.T."/>
            <person name="Koren S."/>
            <person name="Bechman K.B."/>
            <person name="Herman A."/>
            <person name="Abrahante J.E."/>
            <person name="Garbe J."/>
        </authorList>
    </citation>
    <scope>NUCLEOTIDE SEQUENCE</scope>
    <source>
        <strain evidence="1">Duluth1</strain>
        <tissue evidence="1">Whole animal</tissue>
    </source>
</reference>
<gene>
    <name evidence="1" type="ORF">DPMN_055979</name>
</gene>
<proteinExistence type="predicted"/>
<dbReference type="InterPro" id="IPR008979">
    <property type="entry name" value="Galactose-bd-like_sf"/>
</dbReference>